<feature type="domain" description="Insertion element IS150 protein InsJ-like helix-turn-helix" evidence="1">
    <location>
        <begin position="11"/>
        <end position="57"/>
    </location>
</feature>
<protein>
    <submittedName>
        <fullName evidence="2">Transposase</fullName>
    </submittedName>
</protein>
<dbReference type="InterPro" id="IPR036388">
    <property type="entry name" value="WH-like_DNA-bd_sf"/>
</dbReference>
<dbReference type="AlphaFoldDB" id="A0AAP4DV43"/>
<dbReference type="Pfam" id="PF13518">
    <property type="entry name" value="HTH_28"/>
    <property type="match status" value="1"/>
</dbReference>
<gene>
    <name evidence="2" type="ORF">OGZ50_12800</name>
</gene>
<evidence type="ECO:0000259" key="1">
    <source>
        <dbReference type="Pfam" id="PF13518"/>
    </source>
</evidence>
<dbReference type="InterPro" id="IPR055247">
    <property type="entry name" value="InsJ-like_HTH"/>
</dbReference>
<dbReference type="RefSeq" id="WP_278201404.1">
    <property type="nucleotide sequence ID" value="NZ_JAOWLT010000027.1"/>
</dbReference>
<dbReference type="Gene3D" id="1.10.10.10">
    <property type="entry name" value="Winged helix-like DNA-binding domain superfamily/Winged helix DNA-binding domain"/>
    <property type="match status" value="1"/>
</dbReference>
<reference evidence="2" key="2">
    <citation type="journal article" date="2023" name="Food Microbiol.">
        <title>Evaluation of the fermentation potential of lactic acid bacteria isolated from herbs, fruits and vegetables as starter cultures in nut-based milk alternatives.</title>
        <authorList>
            <person name="Huang W."/>
            <person name="Dong A."/>
            <person name="Pham H.T."/>
            <person name="Zhou C."/>
            <person name="Huo Z."/>
            <person name="Watjen A.P."/>
            <person name="Prakash S."/>
            <person name="Bang-Berthelsen C.H."/>
            <person name="Turner M.S."/>
        </authorList>
    </citation>
    <scope>NUCLEOTIDE SEQUENCE</scope>
    <source>
        <strain evidence="2">54</strain>
    </source>
</reference>
<dbReference type="Proteomes" id="UP001152598">
    <property type="component" value="Unassembled WGS sequence"/>
</dbReference>
<accession>A0AAP4DV43</accession>
<evidence type="ECO:0000313" key="3">
    <source>
        <dbReference type="Proteomes" id="UP001152598"/>
    </source>
</evidence>
<dbReference type="InterPro" id="IPR010921">
    <property type="entry name" value="Trp_repressor/repl_initiator"/>
</dbReference>
<organism evidence="2 3">
    <name type="scientific">Lactococcus lactis</name>
    <dbReference type="NCBI Taxonomy" id="1358"/>
    <lineage>
        <taxon>Bacteria</taxon>
        <taxon>Bacillati</taxon>
        <taxon>Bacillota</taxon>
        <taxon>Bacilli</taxon>
        <taxon>Lactobacillales</taxon>
        <taxon>Streptococcaceae</taxon>
        <taxon>Lactococcus</taxon>
    </lineage>
</organism>
<proteinExistence type="predicted"/>
<dbReference type="GO" id="GO:0043565">
    <property type="term" value="F:sequence-specific DNA binding"/>
    <property type="evidence" value="ECO:0007669"/>
    <property type="project" value="InterPro"/>
</dbReference>
<dbReference type="SUPFAM" id="SSF48295">
    <property type="entry name" value="TrpR-like"/>
    <property type="match status" value="1"/>
</dbReference>
<evidence type="ECO:0000313" key="2">
    <source>
        <dbReference type="EMBL" id="MDG4977610.1"/>
    </source>
</evidence>
<sequence>MPKFKYSFELKKKVIQDYLKGKGGYGLLAKKYDIPTKDLVAQWYQQYKQFGYEGLKPNFG</sequence>
<comment type="caution">
    <text evidence="2">The sequence shown here is derived from an EMBL/GenBank/DDBJ whole genome shotgun (WGS) entry which is preliminary data.</text>
</comment>
<dbReference type="EMBL" id="JAOWLV010000016">
    <property type="protein sequence ID" value="MDG4977610.1"/>
    <property type="molecule type" value="Genomic_DNA"/>
</dbReference>
<name>A0AAP4DV43_9LACT</name>
<reference evidence="2" key="1">
    <citation type="submission" date="2022-10" db="EMBL/GenBank/DDBJ databases">
        <authorList>
            <person name="Turner M.S."/>
            <person name="Huang W."/>
        </authorList>
    </citation>
    <scope>NUCLEOTIDE SEQUENCE</scope>
    <source>
        <strain evidence="2">54</strain>
    </source>
</reference>